<dbReference type="EMBL" id="GFTR01000767">
    <property type="protein sequence ID" value="JAW15659.1"/>
    <property type="molecule type" value="Transcribed_RNA"/>
</dbReference>
<feature type="transmembrane region" description="Helical" evidence="1">
    <location>
        <begin position="51"/>
        <end position="70"/>
    </location>
</feature>
<proteinExistence type="predicted"/>
<keyword evidence="1" id="KW-1133">Transmembrane helix</keyword>
<sequence>MTMMELQRLITLRRLLVFMLVLAEDLGKYGIFPHLGNCTVRQDQNFQYSALVNWNLVTILAILCTFGSHVKLHHNHYH</sequence>
<evidence type="ECO:0000256" key="1">
    <source>
        <dbReference type="SAM" id="Phobius"/>
    </source>
</evidence>
<dbReference type="AlphaFoldDB" id="A0A224Y594"/>
<reference evidence="2" key="1">
    <citation type="journal article" date="2018" name="PLoS Negl. Trop. Dis.">
        <title>An insight into the salivary gland and fat body transcriptome of Panstrongylus lignarius (Hemiptera: Heteroptera), the main vector of Chagas disease in Peru.</title>
        <authorList>
            <person name="Nevoa J.C."/>
            <person name="Mendes M.T."/>
            <person name="da Silva M.V."/>
            <person name="Soares S.C."/>
            <person name="Oliveira C.J.F."/>
            <person name="Ribeiro J.M.C."/>
        </authorList>
    </citation>
    <scope>NUCLEOTIDE SEQUENCE</scope>
</reference>
<evidence type="ECO:0000313" key="2">
    <source>
        <dbReference type="EMBL" id="JAW15659.1"/>
    </source>
</evidence>
<keyword evidence="1" id="KW-0472">Membrane</keyword>
<accession>A0A224Y594</accession>
<protein>
    <submittedName>
        <fullName evidence="2">Uncharacterized protein</fullName>
    </submittedName>
</protein>
<name>A0A224Y594_9HEMI</name>
<keyword evidence="1" id="KW-0812">Transmembrane</keyword>
<organism evidence="2">
    <name type="scientific">Panstrongylus lignarius</name>
    <dbReference type="NCBI Taxonomy" id="156445"/>
    <lineage>
        <taxon>Eukaryota</taxon>
        <taxon>Metazoa</taxon>
        <taxon>Ecdysozoa</taxon>
        <taxon>Arthropoda</taxon>
        <taxon>Hexapoda</taxon>
        <taxon>Insecta</taxon>
        <taxon>Pterygota</taxon>
        <taxon>Neoptera</taxon>
        <taxon>Paraneoptera</taxon>
        <taxon>Hemiptera</taxon>
        <taxon>Heteroptera</taxon>
        <taxon>Panheteroptera</taxon>
        <taxon>Cimicomorpha</taxon>
        <taxon>Reduviidae</taxon>
        <taxon>Triatominae</taxon>
        <taxon>Panstrongylus</taxon>
    </lineage>
</organism>